<organism evidence="2">
    <name type="scientific">Oikopleura dioica</name>
    <name type="common">Tunicate</name>
    <dbReference type="NCBI Taxonomy" id="34765"/>
    <lineage>
        <taxon>Eukaryota</taxon>
        <taxon>Metazoa</taxon>
        <taxon>Chordata</taxon>
        <taxon>Tunicata</taxon>
        <taxon>Appendicularia</taxon>
        <taxon>Copelata</taxon>
        <taxon>Oikopleuridae</taxon>
        <taxon>Oikopleura</taxon>
    </lineage>
</organism>
<accession>E4YCW4</accession>
<dbReference type="EMBL" id="FN654412">
    <property type="protein sequence ID" value="CBY33381.1"/>
    <property type="molecule type" value="Genomic_DNA"/>
</dbReference>
<feature type="region of interest" description="Disordered" evidence="1">
    <location>
        <begin position="174"/>
        <end position="202"/>
    </location>
</feature>
<feature type="compositionally biased region" description="Acidic residues" evidence="1">
    <location>
        <begin position="232"/>
        <end position="254"/>
    </location>
</feature>
<sequence>MGNYCTKEVKIINLPDDANNEESLKKAFPNSQSTVDLVQRSMHQHSRTQSRPVAVIQPQRPSSANIKDLQRVQNTKVINSIVEERTQNICQDLETTKKKLEYLEKELASSSLELSFYRDNFGSRKSRNSFPTNLLSRLSESKEDMLINRQNHYSTLSMPSHDYQPRMRSTLKKTYSNPIPSMPAAITPKTEQFRRPDRNEEPYSEKIVRIAVVAASCSDLSSTFDQSTLTDSECEDDTYSGTDDDEETINGDDGIDSRSHYSVSPIASGSLSTISRTLEDDCQTVPQMKESHPVPIQSMETLQNSPAMQSQLLQRLVHLKHSREISKTTGYPTD</sequence>
<reference evidence="2" key="1">
    <citation type="journal article" date="2010" name="Science">
        <title>Plasticity of animal genome architecture unmasked by rapid evolution of a pelagic tunicate.</title>
        <authorList>
            <person name="Denoeud F."/>
            <person name="Henriet S."/>
            <person name="Mungpakdee S."/>
            <person name="Aury J.M."/>
            <person name="Da Silva C."/>
            <person name="Brinkmann H."/>
            <person name="Mikhaleva J."/>
            <person name="Olsen L.C."/>
            <person name="Jubin C."/>
            <person name="Canestro C."/>
            <person name="Bouquet J.M."/>
            <person name="Danks G."/>
            <person name="Poulain J."/>
            <person name="Campsteijn C."/>
            <person name="Adamski M."/>
            <person name="Cross I."/>
            <person name="Yadetie F."/>
            <person name="Muffato M."/>
            <person name="Louis A."/>
            <person name="Butcher S."/>
            <person name="Tsagkogeorga G."/>
            <person name="Konrad A."/>
            <person name="Singh S."/>
            <person name="Jensen M.F."/>
            <person name="Cong E.H."/>
            <person name="Eikeseth-Otteraa H."/>
            <person name="Noel B."/>
            <person name="Anthouard V."/>
            <person name="Porcel B.M."/>
            <person name="Kachouri-Lafond R."/>
            <person name="Nishino A."/>
            <person name="Ugolini M."/>
            <person name="Chourrout P."/>
            <person name="Nishida H."/>
            <person name="Aasland R."/>
            <person name="Huzurbazar S."/>
            <person name="Westhof E."/>
            <person name="Delsuc F."/>
            <person name="Lehrach H."/>
            <person name="Reinhardt R."/>
            <person name="Weissenbach J."/>
            <person name="Roy S.W."/>
            <person name="Artiguenave F."/>
            <person name="Postlethwait J.H."/>
            <person name="Manak J.R."/>
            <person name="Thompson E.M."/>
            <person name="Jaillon O."/>
            <person name="Du Pasquier L."/>
            <person name="Boudinot P."/>
            <person name="Liberles D.A."/>
            <person name="Volff J.N."/>
            <person name="Philippe H."/>
            <person name="Lenhard B."/>
            <person name="Roest Crollius H."/>
            <person name="Wincker P."/>
            <person name="Chourrout D."/>
        </authorList>
    </citation>
    <scope>NUCLEOTIDE SEQUENCE [LARGE SCALE GENOMIC DNA]</scope>
</reference>
<dbReference type="Proteomes" id="UP000011014">
    <property type="component" value="Unassembled WGS sequence"/>
</dbReference>
<name>E4YCW4_OIKDI</name>
<feature type="region of interest" description="Disordered" evidence="1">
    <location>
        <begin position="223"/>
        <end position="264"/>
    </location>
</feature>
<protein>
    <submittedName>
        <fullName evidence="2">Uncharacterized protein</fullName>
    </submittedName>
</protein>
<dbReference type="AlphaFoldDB" id="E4YCW4"/>
<evidence type="ECO:0000313" key="2">
    <source>
        <dbReference type="EMBL" id="CBY33381.1"/>
    </source>
</evidence>
<proteinExistence type="predicted"/>
<gene>
    <name evidence="2" type="ORF">GSOID_T00021285001</name>
</gene>
<evidence type="ECO:0000256" key="1">
    <source>
        <dbReference type="SAM" id="MobiDB-lite"/>
    </source>
</evidence>
<feature type="compositionally biased region" description="Basic and acidic residues" evidence="1">
    <location>
        <begin position="191"/>
        <end position="202"/>
    </location>
</feature>